<proteinExistence type="predicted"/>
<reference evidence="1 2" key="1">
    <citation type="submission" date="2017-03" db="EMBL/GenBank/DDBJ databases">
        <title>Genome Survey of Euroglyphus maynei.</title>
        <authorList>
            <person name="Arlian L.G."/>
            <person name="Morgan M.S."/>
            <person name="Rider S.D."/>
        </authorList>
    </citation>
    <scope>NUCLEOTIDE SEQUENCE [LARGE SCALE GENOMIC DNA]</scope>
    <source>
        <strain evidence="1">Arlian Lab</strain>
        <tissue evidence="1">Whole body</tissue>
    </source>
</reference>
<dbReference type="Proteomes" id="UP000194236">
    <property type="component" value="Unassembled WGS sequence"/>
</dbReference>
<organism evidence="1 2">
    <name type="scientific">Euroglyphus maynei</name>
    <name type="common">Mayne's house dust mite</name>
    <dbReference type="NCBI Taxonomy" id="6958"/>
    <lineage>
        <taxon>Eukaryota</taxon>
        <taxon>Metazoa</taxon>
        <taxon>Ecdysozoa</taxon>
        <taxon>Arthropoda</taxon>
        <taxon>Chelicerata</taxon>
        <taxon>Arachnida</taxon>
        <taxon>Acari</taxon>
        <taxon>Acariformes</taxon>
        <taxon>Sarcoptiformes</taxon>
        <taxon>Astigmata</taxon>
        <taxon>Psoroptidia</taxon>
        <taxon>Analgoidea</taxon>
        <taxon>Pyroglyphidae</taxon>
        <taxon>Pyroglyphinae</taxon>
        <taxon>Euroglyphus</taxon>
    </lineage>
</organism>
<evidence type="ECO:0000313" key="2">
    <source>
        <dbReference type="Proteomes" id="UP000194236"/>
    </source>
</evidence>
<sequence length="25" mass="2700">MSAKSRAKIAKLEKAKAKELGQLEA</sequence>
<keyword evidence="2" id="KW-1185">Reference proteome</keyword>
<accession>A0A1Y3B1Q1</accession>
<protein>
    <submittedName>
        <fullName evidence="1">Uncharacterized protein</fullName>
    </submittedName>
</protein>
<comment type="caution">
    <text evidence="1">The sequence shown here is derived from an EMBL/GenBank/DDBJ whole genome shotgun (WGS) entry which is preliminary data.</text>
</comment>
<evidence type="ECO:0000313" key="1">
    <source>
        <dbReference type="EMBL" id="OTF74117.1"/>
    </source>
</evidence>
<dbReference type="EMBL" id="MUJZ01048619">
    <property type="protein sequence ID" value="OTF74117.1"/>
    <property type="molecule type" value="Genomic_DNA"/>
</dbReference>
<dbReference type="AlphaFoldDB" id="A0A1Y3B1Q1"/>
<name>A0A1Y3B1Q1_EURMA</name>
<gene>
    <name evidence="1" type="ORF">BLA29_015584</name>
</gene>